<dbReference type="PANTHER" id="PTHR33938:SF15">
    <property type="entry name" value="FERULOYL ESTERASE B-RELATED"/>
    <property type="match status" value="1"/>
</dbReference>
<dbReference type="EMBL" id="FMDM01000010">
    <property type="protein sequence ID" value="SCG67923.1"/>
    <property type="molecule type" value="Genomic_DNA"/>
</dbReference>
<dbReference type="InterPro" id="IPR011118">
    <property type="entry name" value="Tannase/feruloyl_esterase"/>
</dbReference>
<keyword evidence="2" id="KW-0719">Serine esterase</keyword>
<dbReference type="SUPFAM" id="SSF53474">
    <property type="entry name" value="alpha/beta-Hydrolases"/>
    <property type="match status" value="1"/>
</dbReference>
<dbReference type="Gene3D" id="3.40.50.1820">
    <property type="entry name" value="alpha/beta hydrolase"/>
    <property type="match status" value="1"/>
</dbReference>
<evidence type="ECO:0000256" key="7">
    <source>
        <dbReference type="ARBA" id="ARBA00023157"/>
    </source>
</evidence>
<gene>
    <name evidence="8" type="ORF">GA0070213_11031</name>
</gene>
<protein>
    <submittedName>
        <fullName evidence="8">Feruloyl esterase</fullName>
    </submittedName>
</protein>
<dbReference type="PANTHER" id="PTHR33938">
    <property type="entry name" value="FERULOYL ESTERASE B-RELATED"/>
    <property type="match status" value="1"/>
</dbReference>
<evidence type="ECO:0000256" key="2">
    <source>
        <dbReference type="ARBA" id="ARBA00022487"/>
    </source>
</evidence>
<proteinExistence type="inferred from homology"/>
<organism evidence="8 9">
    <name type="scientific">Micromonospora humi</name>
    <dbReference type="NCBI Taxonomy" id="745366"/>
    <lineage>
        <taxon>Bacteria</taxon>
        <taxon>Bacillati</taxon>
        <taxon>Actinomycetota</taxon>
        <taxon>Actinomycetes</taxon>
        <taxon>Micromonosporales</taxon>
        <taxon>Micromonosporaceae</taxon>
        <taxon>Micromonospora</taxon>
    </lineage>
</organism>
<evidence type="ECO:0000256" key="1">
    <source>
        <dbReference type="ARBA" id="ARBA00006249"/>
    </source>
</evidence>
<keyword evidence="3" id="KW-0479">Metal-binding</keyword>
<evidence type="ECO:0000256" key="6">
    <source>
        <dbReference type="ARBA" id="ARBA00022837"/>
    </source>
</evidence>
<dbReference type="GO" id="GO:0046872">
    <property type="term" value="F:metal ion binding"/>
    <property type="evidence" value="ECO:0007669"/>
    <property type="project" value="UniProtKB-KW"/>
</dbReference>
<evidence type="ECO:0000313" key="9">
    <source>
        <dbReference type="Proteomes" id="UP000199360"/>
    </source>
</evidence>
<keyword evidence="6" id="KW-0106">Calcium</keyword>
<dbReference type="InterPro" id="IPR029058">
    <property type="entry name" value="AB_hydrolase_fold"/>
</dbReference>
<keyword evidence="9" id="KW-1185">Reference proteome</keyword>
<dbReference type="STRING" id="745366.GA0070213_11031"/>
<sequence length="541" mass="56426">MGHVPLSETLEAFVLRRFRLPIGLAVAAGLVVAGSPGPALAHGKPKPRLDCSAAAVGNLGRAVGHPTAVTSVTTGRTAAGASYCDVRAGVTVRAGDGSTSVVQLRLQVPADWNRRYVQLGGGGFCGSIPTAGTAGDGTVDLGYAVASDDTGHVGSGADASFAFGNTAAQNTWGYLSEHLTALAAKAALKATTRHTPAYAYFVGCSTGGRQALIEAQRWPGDFDGIVAGAPANRQNYLAPLSQGVRELQNRDADFRQIVDAAAAAVVARGVREACDGPVADGVVDDPRSCRFDPATLLCPDATAAPGCLSAAQVAVVKKWYDSPRDDRGRELYPGGLPLGSEGGWVGADISTSPTGLSGGGAYAEQVLRYLAFPTDPGPTYSLRDFDPNRDAARLRTMAKVYNADTTNLDAFRRSGGKLMLYHGLADPLITPFGTVQYYEDVVERYGSLARTQQFARLYLLPGVYHCAGGPGPDRVDWLGAIRAWTERGTAPTSVLAAKVGGGATTMERPVYAYPLRARYDGSGDPNAAANWKPVLGPRGRG</sequence>
<keyword evidence="4" id="KW-0732">Signal</keyword>
<comment type="similarity">
    <text evidence="1">Belongs to the tannase family.</text>
</comment>
<evidence type="ECO:0000256" key="3">
    <source>
        <dbReference type="ARBA" id="ARBA00022723"/>
    </source>
</evidence>
<evidence type="ECO:0000256" key="5">
    <source>
        <dbReference type="ARBA" id="ARBA00022801"/>
    </source>
</evidence>
<dbReference type="AlphaFoldDB" id="A0A1C5JBM0"/>
<accession>A0A1C5JBM0</accession>
<keyword evidence="7" id="KW-1015">Disulfide bond</keyword>
<evidence type="ECO:0000313" key="8">
    <source>
        <dbReference type="EMBL" id="SCG67923.1"/>
    </source>
</evidence>
<dbReference type="Pfam" id="PF07519">
    <property type="entry name" value="Tannase"/>
    <property type="match status" value="1"/>
</dbReference>
<keyword evidence="5" id="KW-0378">Hydrolase</keyword>
<name>A0A1C5JBM0_9ACTN</name>
<evidence type="ECO:0000256" key="4">
    <source>
        <dbReference type="ARBA" id="ARBA00022729"/>
    </source>
</evidence>
<dbReference type="GO" id="GO:0052689">
    <property type="term" value="F:carboxylic ester hydrolase activity"/>
    <property type="evidence" value="ECO:0007669"/>
    <property type="project" value="UniProtKB-KW"/>
</dbReference>
<reference evidence="9" key="1">
    <citation type="submission" date="2016-06" db="EMBL/GenBank/DDBJ databases">
        <authorList>
            <person name="Varghese N."/>
            <person name="Submissions Spin"/>
        </authorList>
    </citation>
    <scope>NUCLEOTIDE SEQUENCE [LARGE SCALE GENOMIC DNA]</scope>
    <source>
        <strain evidence="9">DSM 45647</strain>
    </source>
</reference>
<dbReference type="Proteomes" id="UP000199360">
    <property type="component" value="Unassembled WGS sequence"/>
</dbReference>